<reference evidence="3" key="1">
    <citation type="submission" date="2016-01" db="EMBL/GenBank/DDBJ databases">
        <authorList>
            <person name="Mcilroy J.S."/>
            <person name="Karst M S."/>
            <person name="Albertsen M."/>
        </authorList>
    </citation>
    <scope>NUCLEOTIDE SEQUENCE</scope>
    <source>
        <strain evidence="3">Cfx-K</strain>
    </source>
</reference>
<evidence type="ECO:0000256" key="2">
    <source>
        <dbReference type="SAM" id="SignalP"/>
    </source>
</evidence>
<protein>
    <submittedName>
        <fullName evidence="3">Uncharacterized protein</fullName>
    </submittedName>
</protein>
<evidence type="ECO:0000256" key="1">
    <source>
        <dbReference type="SAM" id="MobiDB-lite"/>
    </source>
</evidence>
<feature type="compositionally biased region" description="Low complexity" evidence="1">
    <location>
        <begin position="228"/>
        <end position="247"/>
    </location>
</feature>
<feature type="signal peptide" evidence="2">
    <location>
        <begin position="1"/>
        <end position="29"/>
    </location>
</feature>
<keyword evidence="2" id="KW-0732">Signal</keyword>
<dbReference type="AlphaFoldDB" id="A0A160T2N1"/>
<dbReference type="OrthoDB" id="173285at2"/>
<dbReference type="Proteomes" id="UP000215027">
    <property type="component" value="Chromosome I"/>
</dbReference>
<keyword evidence="4" id="KW-1185">Reference proteome</keyword>
<gene>
    <name evidence="3" type="ORF">CFX0092_A1280</name>
</gene>
<accession>A0A160T2N1</accession>
<evidence type="ECO:0000313" key="3">
    <source>
        <dbReference type="EMBL" id="CUS03158.2"/>
    </source>
</evidence>
<sequence length="247" mass="25023">MDKQRKWSLLLMGSVLVLLLALIGSIALAQDATPEATTPAQEDATAAPSLRGFGHWGGLGRSDGDSDWLSYLAEALGITVDELADAQERAYGAALADAVTAGQLTQEQADDILARRALKSAIDKNAILAEALGLTVDELEAALAGGQSLADLMTAQGIDSATLMANAQAAYEAAVQQAVADGVITQAQADAILAGDSFGLFGHGGLHGGGGRGRGGHHGRGSDGFALPDSTTPDTTTPDTTDTGLDA</sequence>
<dbReference type="RefSeq" id="WP_157912944.1">
    <property type="nucleotide sequence ID" value="NZ_LN890655.1"/>
</dbReference>
<evidence type="ECO:0000313" key="4">
    <source>
        <dbReference type="Proteomes" id="UP000215027"/>
    </source>
</evidence>
<feature type="region of interest" description="Disordered" evidence="1">
    <location>
        <begin position="209"/>
        <end position="247"/>
    </location>
</feature>
<dbReference type="KEGG" id="pbf:CFX0092_A1280"/>
<proteinExistence type="predicted"/>
<dbReference type="EMBL" id="LN890655">
    <property type="protein sequence ID" value="CUS03158.2"/>
    <property type="molecule type" value="Genomic_DNA"/>
</dbReference>
<organism evidence="3 4">
    <name type="scientific">Candidatus Promineifilum breve</name>
    <dbReference type="NCBI Taxonomy" id="1806508"/>
    <lineage>
        <taxon>Bacteria</taxon>
        <taxon>Bacillati</taxon>
        <taxon>Chloroflexota</taxon>
        <taxon>Ardenticatenia</taxon>
        <taxon>Candidatus Promineifilales</taxon>
        <taxon>Candidatus Promineifilaceae</taxon>
        <taxon>Candidatus Promineifilum</taxon>
    </lineage>
</organism>
<name>A0A160T2N1_9CHLR</name>
<feature type="chain" id="PRO_5008240545" evidence="2">
    <location>
        <begin position="30"/>
        <end position="247"/>
    </location>
</feature>